<dbReference type="SUPFAM" id="SSF50346">
    <property type="entry name" value="PRC-barrel domain"/>
    <property type="match status" value="1"/>
</dbReference>
<feature type="region of interest" description="Disordered" evidence="1">
    <location>
        <begin position="190"/>
        <end position="218"/>
    </location>
</feature>
<dbReference type="Gene3D" id="3.90.50.10">
    <property type="entry name" value="Photosynthetic Reaction Center, subunit H, domain 2"/>
    <property type="match status" value="1"/>
</dbReference>
<gene>
    <name evidence="4" type="ORF">Ade02nite_57110</name>
</gene>
<dbReference type="PANTHER" id="PTHR38463">
    <property type="entry name" value="STRESS RESPONSE PROTEIN YSNF"/>
    <property type="match status" value="1"/>
</dbReference>
<evidence type="ECO:0000313" key="4">
    <source>
        <dbReference type="EMBL" id="GID77070.1"/>
    </source>
</evidence>
<feature type="compositionally biased region" description="Basic and acidic residues" evidence="1">
    <location>
        <begin position="206"/>
        <end position="218"/>
    </location>
</feature>
<dbReference type="InterPro" id="IPR014747">
    <property type="entry name" value="Bac_photo_RC_H_C"/>
</dbReference>
<dbReference type="Pfam" id="PF05239">
    <property type="entry name" value="PRC"/>
    <property type="match status" value="1"/>
</dbReference>
<name>A0ABQ3YB79_9ACTN</name>
<evidence type="ECO:0000313" key="5">
    <source>
        <dbReference type="Proteomes" id="UP000609879"/>
    </source>
</evidence>
<dbReference type="EMBL" id="BOMI01000114">
    <property type="protein sequence ID" value="GID77070.1"/>
    <property type="molecule type" value="Genomic_DNA"/>
</dbReference>
<evidence type="ECO:0000259" key="3">
    <source>
        <dbReference type="Pfam" id="PF09557"/>
    </source>
</evidence>
<evidence type="ECO:0008006" key="6">
    <source>
        <dbReference type="Google" id="ProtNLM"/>
    </source>
</evidence>
<feature type="domain" description="DUF2382" evidence="3">
    <location>
        <begin position="111"/>
        <end position="212"/>
    </location>
</feature>
<comment type="caution">
    <text evidence="4">The sequence shown here is derived from an EMBL/GenBank/DDBJ whole genome shotgun (WGS) entry which is preliminary data.</text>
</comment>
<dbReference type="Pfam" id="PF09557">
    <property type="entry name" value="DUF2382"/>
    <property type="match status" value="1"/>
</dbReference>
<proteinExistence type="predicted"/>
<sequence length="218" mass="23943">MAISRDDLDNLNGAEVYDNAGSRVGTVGQIYLGPESGEPLWVTVRTGSMSFQESFVPLRGARLDAGRLTVAAGASRIREAPMVDTDGPLDHGDADRLAAHYDLADPAGDAMTRSEERLVTDVRREPVTKVRLRKHVVTEERQITVPVAREEVRLEEVPAGAPDVTDEDPTTLYEERPVVATERVPVERVRLGKQTVTGEETVSAPVRKERIEYEGPET</sequence>
<dbReference type="PANTHER" id="PTHR38463:SF1">
    <property type="entry name" value="STRESS RESPONSE PROTEIN YSNF"/>
    <property type="match status" value="1"/>
</dbReference>
<accession>A0ABQ3YB79</accession>
<organism evidence="4 5">
    <name type="scientific">Paractinoplanes deccanensis</name>
    <dbReference type="NCBI Taxonomy" id="113561"/>
    <lineage>
        <taxon>Bacteria</taxon>
        <taxon>Bacillati</taxon>
        <taxon>Actinomycetota</taxon>
        <taxon>Actinomycetes</taxon>
        <taxon>Micromonosporales</taxon>
        <taxon>Micromonosporaceae</taxon>
        <taxon>Paractinoplanes</taxon>
    </lineage>
</organism>
<dbReference type="RefSeq" id="WP_203770615.1">
    <property type="nucleotide sequence ID" value="NZ_BAAABO010000020.1"/>
</dbReference>
<protein>
    <recommendedName>
        <fullName evidence="6">DUF2382 domain-containing protein</fullName>
    </recommendedName>
</protein>
<dbReference type="InterPro" id="IPR027275">
    <property type="entry name" value="PRC-brl_dom"/>
</dbReference>
<dbReference type="Proteomes" id="UP000609879">
    <property type="component" value="Unassembled WGS sequence"/>
</dbReference>
<dbReference type="InterPro" id="IPR052967">
    <property type="entry name" value="Stress_Response_Assoc"/>
</dbReference>
<dbReference type="InterPro" id="IPR019060">
    <property type="entry name" value="DUF2382"/>
</dbReference>
<reference evidence="4 5" key="1">
    <citation type="submission" date="2021-01" db="EMBL/GenBank/DDBJ databases">
        <title>Whole genome shotgun sequence of Actinoplanes deccanensis NBRC 13994.</title>
        <authorList>
            <person name="Komaki H."/>
            <person name="Tamura T."/>
        </authorList>
    </citation>
    <scope>NUCLEOTIDE SEQUENCE [LARGE SCALE GENOMIC DNA]</scope>
    <source>
        <strain evidence="4 5">NBRC 13994</strain>
    </source>
</reference>
<evidence type="ECO:0000256" key="1">
    <source>
        <dbReference type="SAM" id="MobiDB-lite"/>
    </source>
</evidence>
<keyword evidence="5" id="KW-1185">Reference proteome</keyword>
<dbReference type="InterPro" id="IPR011033">
    <property type="entry name" value="PRC_barrel-like_sf"/>
</dbReference>
<evidence type="ECO:0000259" key="2">
    <source>
        <dbReference type="Pfam" id="PF05239"/>
    </source>
</evidence>
<feature type="domain" description="PRC-barrel" evidence="2">
    <location>
        <begin position="8"/>
        <end position="74"/>
    </location>
</feature>